<comment type="catalytic activity">
    <reaction evidence="10">
        <text>GTP + H2O = GDP + phosphate + H(+)</text>
        <dbReference type="Rhea" id="RHEA:19669"/>
        <dbReference type="ChEBI" id="CHEBI:15377"/>
        <dbReference type="ChEBI" id="CHEBI:15378"/>
        <dbReference type="ChEBI" id="CHEBI:37565"/>
        <dbReference type="ChEBI" id="CHEBI:43474"/>
        <dbReference type="ChEBI" id="CHEBI:58189"/>
    </reaction>
    <physiologicalReaction direction="left-to-right" evidence="10">
        <dbReference type="Rhea" id="RHEA:19670"/>
    </physiologicalReaction>
</comment>
<dbReference type="InterPro" id="IPR030386">
    <property type="entry name" value="G_GB1_RHD3_dom"/>
</dbReference>
<protein>
    <recommendedName>
        <fullName evidence="13">GB1/RHD3-type G domain-containing protein</fullName>
    </recommendedName>
</protein>
<feature type="domain" description="GB1/RHD3-type G" evidence="13">
    <location>
        <begin position="41"/>
        <end position="287"/>
    </location>
</feature>
<keyword evidence="3" id="KW-0547">Nucleotide-binding</keyword>
<feature type="transmembrane region" description="Helical" evidence="12">
    <location>
        <begin position="454"/>
        <end position="472"/>
    </location>
</feature>
<dbReference type="GO" id="GO:0005789">
    <property type="term" value="C:endoplasmic reticulum membrane"/>
    <property type="evidence" value="ECO:0007669"/>
    <property type="project" value="UniProtKB-SubCell"/>
</dbReference>
<comment type="caution">
    <text evidence="14">The sequence shown here is derived from an EMBL/GenBank/DDBJ whole genome shotgun (WGS) entry which is preliminary data.</text>
</comment>
<keyword evidence="4" id="KW-0378">Hydrolase</keyword>
<dbReference type="Gene3D" id="1.20.58.420">
    <property type="entry name" value="AHSP"/>
    <property type="match status" value="1"/>
</dbReference>
<sequence length="526" mass="59204">MHPPSGHAVQIVTVDESNSNTHFSLDESALSSILLHPNVRDKFVVIVSVAGVFRQGKSFLLDFFLRYMSSKDKNNWLGDENMPLAGFPWCGGSRRLTTGILLWSEPFLIRLSSGEEAAVLFMDTQGAFDSLSTVRQCATVFALSTMLSSIQIYNIHGNIQEDHLQHLHLFTEYGRLAMESDVCENPFQHLLFLVRDWSFPYEYEYGSIGGNKLLDSRLKIQPNHHSEHETVRRHIRSCFSRVTCFLLPHPGSKVATSPQFDGRLSDIDRDFVHELSILVPTILSPSSLQLKKINGEKVTCRELVTYFKAYMEIYQGDTLPEPRSMLEATAEANNLNAIMISQELYTEAMNKVCGPDKPYMNPSDLEVAHTRAFTAAVQRFSKTRKMGGAEYSARYLERLQSTLQQLGNEYRVANTNKNIFQTFRTPAVFVVILVIFYLITGISEFIGLSTVTNMFLFPFYMALVTLMTWLFLSYTGRAPELASAIDSAADVVIQKVITPAVQRIGQRSVQQLVGVTDRPTTSATLS</sequence>
<reference evidence="14" key="1">
    <citation type="submission" date="2019-07" db="EMBL/GenBank/DDBJ databases">
        <title>Annotation for the trematode Paragonimus miyazaki's.</title>
        <authorList>
            <person name="Choi Y.-J."/>
        </authorList>
    </citation>
    <scope>NUCLEOTIDE SEQUENCE</scope>
    <source>
        <strain evidence="14">Japan</strain>
    </source>
</reference>
<accession>A0A8S9YVT0</accession>
<evidence type="ECO:0000256" key="10">
    <source>
        <dbReference type="ARBA" id="ARBA00049117"/>
    </source>
</evidence>
<dbReference type="PANTHER" id="PTHR10751">
    <property type="entry name" value="GUANYLATE BINDING PROTEIN"/>
    <property type="match status" value="1"/>
</dbReference>
<comment type="subcellular location">
    <subcellularLocation>
        <location evidence="1">Endoplasmic reticulum membrane</location>
        <topology evidence="1">Multi-pass membrane protein</topology>
    </subcellularLocation>
</comment>
<dbReference type="GO" id="GO:0005525">
    <property type="term" value="F:GTP binding"/>
    <property type="evidence" value="ECO:0007669"/>
    <property type="project" value="UniProtKB-KW"/>
</dbReference>
<keyword evidence="9 12" id="KW-0472">Membrane</keyword>
<keyword evidence="5" id="KW-0256">Endoplasmic reticulum</keyword>
<evidence type="ECO:0000256" key="3">
    <source>
        <dbReference type="ARBA" id="ARBA00022741"/>
    </source>
</evidence>
<dbReference type="Proteomes" id="UP000822476">
    <property type="component" value="Unassembled WGS sequence"/>
</dbReference>
<evidence type="ECO:0000256" key="4">
    <source>
        <dbReference type="ARBA" id="ARBA00022801"/>
    </source>
</evidence>
<dbReference type="InterPro" id="IPR015894">
    <property type="entry name" value="Guanylate-bd_N"/>
</dbReference>
<evidence type="ECO:0000256" key="6">
    <source>
        <dbReference type="ARBA" id="ARBA00022842"/>
    </source>
</evidence>
<evidence type="ECO:0000256" key="7">
    <source>
        <dbReference type="ARBA" id="ARBA00022989"/>
    </source>
</evidence>
<keyword evidence="15" id="KW-1185">Reference proteome</keyword>
<dbReference type="InterPro" id="IPR036543">
    <property type="entry name" value="Guanylate-bd_C_sf"/>
</dbReference>
<dbReference type="GO" id="GO:0003924">
    <property type="term" value="F:GTPase activity"/>
    <property type="evidence" value="ECO:0007669"/>
    <property type="project" value="InterPro"/>
</dbReference>
<comment type="similarity">
    <text evidence="11">Belongs to the TRAFAC class dynamin-like GTPase superfamily. GB1/RHD3 GTPase family.</text>
</comment>
<dbReference type="InterPro" id="IPR027417">
    <property type="entry name" value="P-loop_NTPase"/>
</dbReference>
<dbReference type="PROSITE" id="PS51715">
    <property type="entry name" value="G_GB1_RHD3"/>
    <property type="match status" value="1"/>
</dbReference>
<dbReference type="FunFam" id="1.20.58.420:FF:000001">
    <property type="entry name" value="Atlastin-1 isoform 1"/>
    <property type="match status" value="1"/>
</dbReference>
<feature type="transmembrane region" description="Helical" evidence="12">
    <location>
        <begin position="427"/>
        <end position="448"/>
    </location>
</feature>
<dbReference type="Pfam" id="PF02263">
    <property type="entry name" value="GBP"/>
    <property type="match status" value="1"/>
</dbReference>
<keyword evidence="7 12" id="KW-1133">Transmembrane helix</keyword>
<evidence type="ECO:0000256" key="2">
    <source>
        <dbReference type="ARBA" id="ARBA00022692"/>
    </source>
</evidence>
<dbReference type="OrthoDB" id="7788754at2759"/>
<dbReference type="EMBL" id="JTDE01002575">
    <property type="protein sequence ID" value="KAF7257173.1"/>
    <property type="molecule type" value="Genomic_DNA"/>
</dbReference>
<evidence type="ECO:0000256" key="12">
    <source>
        <dbReference type="SAM" id="Phobius"/>
    </source>
</evidence>
<evidence type="ECO:0000256" key="5">
    <source>
        <dbReference type="ARBA" id="ARBA00022824"/>
    </source>
</evidence>
<dbReference type="Gene3D" id="3.40.50.300">
    <property type="entry name" value="P-loop containing nucleotide triphosphate hydrolases"/>
    <property type="match status" value="1"/>
</dbReference>
<name>A0A8S9YVT0_9TREM</name>
<evidence type="ECO:0000313" key="15">
    <source>
        <dbReference type="Proteomes" id="UP000822476"/>
    </source>
</evidence>
<dbReference type="AlphaFoldDB" id="A0A8S9YVT0"/>
<evidence type="ECO:0000256" key="9">
    <source>
        <dbReference type="ARBA" id="ARBA00023136"/>
    </source>
</evidence>
<organism evidence="14 15">
    <name type="scientific">Paragonimus skrjabini miyazakii</name>
    <dbReference type="NCBI Taxonomy" id="59628"/>
    <lineage>
        <taxon>Eukaryota</taxon>
        <taxon>Metazoa</taxon>
        <taxon>Spiralia</taxon>
        <taxon>Lophotrochozoa</taxon>
        <taxon>Platyhelminthes</taxon>
        <taxon>Trematoda</taxon>
        <taxon>Digenea</taxon>
        <taxon>Plagiorchiida</taxon>
        <taxon>Troglotremata</taxon>
        <taxon>Troglotrematidae</taxon>
        <taxon>Paragonimus</taxon>
    </lineage>
</organism>
<keyword evidence="2 12" id="KW-0812">Transmembrane</keyword>
<evidence type="ECO:0000256" key="11">
    <source>
        <dbReference type="PROSITE-ProRule" id="PRU01052"/>
    </source>
</evidence>
<keyword evidence="6" id="KW-0460">Magnesium</keyword>
<evidence type="ECO:0000259" key="13">
    <source>
        <dbReference type="PROSITE" id="PS51715"/>
    </source>
</evidence>
<evidence type="ECO:0000256" key="8">
    <source>
        <dbReference type="ARBA" id="ARBA00023134"/>
    </source>
</evidence>
<proteinExistence type="inferred from homology"/>
<keyword evidence="8" id="KW-0342">GTP-binding</keyword>
<evidence type="ECO:0000313" key="14">
    <source>
        <dbReference type="EMBL" id="KAF7257173.1"/>
    </source>
</evidence>
<dbReference type="SUPFAM" id="SSF48340">
    <property type="entry name" value="Interferon-induced guanylate-binding protein 1 (GBP1), C-terminal domain"/>
    <property type="match status" value="1"/>
</dbReference>
<evidence type="ECO:0000256" key="1">
    <source>
        <dbReference type="ARBA" id="ARBA00004477"/>
    </source>
</evidence>
<dbReference type="SUPFAM" id="SSF52540">
    <property type="entry name" value="P-loop containing nucleoside triphosphate hydrolases"/>
    <property type="match status" value="1"/>
</dbReference>
<gene>
    <name evidence="14" type="ORF">EG68_05406</name>
</gene>
<dbReference type="CDD" id="cd01851">
    <property type="entry name" value="GBP"/>
    <property type="match status" value="1"/>
</dbReference>
<dbReference type="FunFam" id="3.40.50.300:FF:004169">
    <property type="entry name" value="Atlastin 3"/>
    <property type="match status" value="1"/>
</dbReference>